<feature type="binding site" evidence="11">
    <location>
        <position position="305"/>
    </location>
    <ligand>
        <name>substrate</name>
    </ligand>
</feature>
<dbReference type="HAMAP" id="MF_00318">
    <property type="entry name" value="Enolase"/>
    <property type="match status" value="1"/>
</dbReference>
<feature type="binding site" evidence="11">
    <location>
        <position position="280"/>
    </location>
    <ligand>
        <name>substrate</name>
    </ligand>
</feature>
<sequence>MNTITDIRATTIPDSRGKPTLAVTVIAGNAQGTFSDPSGASTGSHEARELRDQDGGEQIEITHVEQDIKPALLGMDVADQSGIDAKMIELDGTPDKSRLGGNALIGVSVAAAKAAASARGMQTFEHLRTLADITPSRRVPLLYMNYINGGKHARSPLSFQEHLIVPDTESVTESLSMARDIGAQLEKLISEKYGADTLATMGDEGGYVIPENHPSTPFELLVNAVEKAGYAGRVNLATDVAASSFFENGTYAVGGEQCSAERLAELHEYLAAHFPLLSIEDPFEEGSLEDFARLQKKLPIRIVGDDLTVTSAARIREAARAGAIRAVIIKPNQVGTLTETLEAMRAARENNIDCIVSHRSGETMDDFVADLAYAFGCFGLKSGAPRKPERVVKYERLQAISQS</sequence>
<feature type="binding site" evidence="11">
    <location>
        <position position="161"/>
    </location>
    <ligand>
        <name>substrate</name>
    </ligand>
</feature>
<comment type="function">
    <text evidence="9">Catalyzes the reversible conversion of 2-phosphoglycerate (2-PG) into phosphoenolpyruvate (PEP). It is essential for the degradation of carbohydrates via glycolysis.</text>
</comment>
<dbReference type="EC" id="4.2.1.11" evidence="3 9"/>
<dbReference type="PIRSF" id="PIRSF001400">
    <property type="entry name" value="Enolase"/>
    <property type="match status" value="1"/>
</dbReference>
<keyword evidence="6 9" id="KW-0460">Magnesium</keyword>
<evidence type="ECO:0000256" key="13">
    <source>
        <dbReference type="SAM" id="MobiDB-lite"/>
    </source>
</evidence>
<evidence type="ECO:0000256" key="4">
    <source>
        <dbReference type="ARBA" id="ARBA00017068"/>
    </source>
</evidence>
<dbReference type="Proteomes" id="UP000176914">
    <property type="component" value="Unassembled WGS sequence"/>
</dbReference>
<feature type="compositionally biased region" description="Basic and acidic residues" evidence="13">
    <location>
        <begin position="45"/>
        <end position="55"/>
    </location>
</feature>
<evidence type="ECO:0000256" key="6">
    <source>
        <dbReference type="ARBA" id="ARBA00022842"/>
    </source>
</evidence>
<dbReference type="GO" id="GO:0000015">
    <property type="term" value="C:phosphopyruvate hydratase complex"/>
    <property type="evidence" value="ECO:0007669"/>
    <property type="project" value="InterPro"/>
</dbReference>
<organism evidence="16 17">
    <name type="scientific">Candidatus Kaiserbacteria bacterium RIFCSPHIGHO2_02_FULL_55_25</name>
    <dbReference type="NCBI Taxonomy" id="1798498"/>
    <lineage>
        <taxon>Bacteria</taxon>
        <taxon>Candidatus Kaiseribacteriota</taxon>
    </lineage>
</organism>
<evidence type="ECO:0000256" key="3">
    <source>
        <dbReference type="ARBA" id="ARBA00012058"/>
    </source>
</evidence>
<evidence type="ECO:0000256" key="5">
    <source>
        <dbReference type="ARBA" id="ARBA00022525"/>
    </source>
</evidence>
<feature type="binding site" evidence="9 12">
    <location>
        <position position="280"/>
    </location>
    <ligand>
        <name>Mg(2+)</name>
        <dbReference type="ChEBI" id="CHEBI:18420"/>
    </ligand>
</feature>
<feature type="binding site" evidence="9">
    <location>
        <position position="359"/>
    </location>
    <ligand>
        <name>(2R)-2-phosphoglycerate</name>
        <dbReference type="ChEBI" id="CHEBI:58289"/>
    </ligand>
</feature>
<comment type="cofactor">
    <cofactor evidence="9">
        <name>Mg(2+)</name>
        <dbReference type="ChEBI" id="CHEBI:18420"/>
    </cofactor>
    <text evidence="9">Binds a second Mg(2+) ion via substrate during catalysis.</text>
</comment>
<evidence type="ECO:0000256" key="7">
    <source>
        <dbReference type="ARBA" id="ARBA00023152"/>
    </source>
</evidence>
<accession>A0A1F6E6S4</accession>
<dbReference type="SMART" id="SM01193">
    <property type="entry name" value="Enolase_N"/>
    <property type="match status" value="1"/>
</dbReference>
<evidence type="ECO:0000256" key="2">
    <source>
        <dbReference type="ARBA" id="ARBA00009604"/>
    </source>
</evidence>
<keyword evidence="8 9" id="KW-0456">Lyase</keyword>
<feature type="binding site" evidence="11">
    <location>
        <position position="381"/>
    </location>
    <ligand>
        <name>substrate</name>
    </ligand>
</feature>
<dbReference type="UniPathway" id="UPA00109">
    <property type="reaction ID" value="UER00187"/>
</dbReference>
<evidence type="ECO:0000256" key="9">
    <source>
        <dbReference type="HAMAP-Rule" id="MF_00318"/>
    </source>
</evidence>
<dbReference type="GO" id="GO:0005576">
    <property type="term" value="C:extracellular region"/>
    <property type="evidence" value="ECO:0007669"/>
    <property type="project" value="UniProtKB-SubCell"/>
</dbReference>
<dbReference type="Gene3D" id="3.30.390.10">
    <property type="entry name" value="Enolase-like, N-terminal domain"/>
    <property type="match status" value="1"/>
</dbReference>
<dbReference type="InterPro" id="IPR020810">
    <property type="entry name" value="Enolase_C"/>
</dbReference>
<evidence type="ECO:0000256" key="11">
    <source>
        <dbReference type="PIRSR" id="PIRSR001400-2"/>
    </source>
</evidence>
<dbReference type="InterPro" id="IPR020811">
    <property type="entry name" value="Enolase_N"/>
</dbReference>
<feature type="binding site" evidence="9">
    <location>
        <position position="160"/>
    </location>
    <ligand>
        <name>(2R)-2-phosphoglycerate</name>
        <dbReference type="ChEBI" id="CHEBI:58289"/>
    </ligand>
</feature>
<gene>
    <name evidence="9" type="primary">eno</name>
    <name evidence="16" type="ORF">A3C20_03610</name>
</gene>
<protein>
    <recommendedName>
        <fullName evidence="4 9">Enolase</fullName>
        <ecNumber evidence="3 9">4.2.1.11</ecNumber>
    </recommendedName>
    <alternativeName>
        <fullName evidence="9">2-phospho-D-glycerate hydro-lyase</fullName>
    </alternativeName>
    <alternativeName>
        <fullName evidence="9">2-phosphoglycerate dehydratase</fullName>
    </alternativeName>
</protein>
<name>A0A1F6E6S4_9BACT</name>
<feature type="domain" description="Enolase C-terminal TIM barrel" evidence="14">
    <location>
        <begin position="136"/>
        <end position="403"/>
    </location>
</feature>
<evidence type="ECO:0000313" key="17">
    <source>
        <dbReference type="Proteomes" id="UP000176914"/>
    </source>
</evidence>
<comment type="caution">
    <text evidence="16">The sequence shown here is derived from an EMBL/GenBank/DDBJ whole genome shotgun (WGS) entry which is preliminary data.</text>
</comment>
<evidence type="ECO:0000256" key="10">
    <source>
        <dbReference type="PIRSR" id="PIRSR001400-1"/>
    </source>
</evidence>
<keyword evidence="9 12" id="KW-0479">Metal-binding</keyword>
<feature type="binding site" evidence="9 12">
    <location>
        <position position="239"/>
    </location>
    <ligand>
        <name>Mg(2+)</name>
        <dbReference type="ChEBI" id="CHEBI:18420"/>
    </ligand>
</feature>
<keyword evidence="5 9" id="KW-0964">Secreted</keyword>
<feature type="region of interest" description="Disordered" evidence="13">
    <location>
        <begin position="32"/>
        <end position="55"/>
    </location>
</feature>
<dbReference type="GO" id="GO:0000287">
    <property type="term" value="F:magnesium ion binding"/>
    <property type="evidence" value="ECO:0007669"/>
    <property type="project" value="UniProtKB-UniRule"/>
</dbReference>
<dbReference type="SMART" id="SM01192">
    <property type="entry name" value="Enolase_C"/>
    <property type="match status" value="1"/>
</dbReference>
<dbReference type="PRINTS" id="PR00148">
    <property type="entry name" value="ENOLASE"/>
</dbReference>
<dbReference type="GO" id="GO:0006096">
    <property type="term" value="P:glycolytic process"/>
    <property type="evidence" value="ECO:0007669"/>
    <property type="project" value="UniProtKB-UniRule"/>
</dbReference>
<feature type="binding site" evidence="11">
    <location>
        <position position="152"/>
    </location>
    <ligand>
        <name>substrate</name>
    </ligand>
</feature>
<dbReference type="GO" id="GO:0009986">
    <property type="term" value="C:cell surface"/>
    <property type="evidence" value="ECO:0007669"/>
    <property type="project" value="UniProtKB-SubCell"/>
</dbReference>
<evidence type="ECO:0000259" key="14">
    <source>
        <dbReference type="SMART" id="SM01192"/>
    </source>
</evidence>
<feature type="binding site" evidence="9">
    <location>
        <position position="381"/>
    </location>
    <ligand>
        <name>(2R)-2-phosphoglycerate</name>
        <dbReference type="ChEBI" id="CHEBI:58289"/>
    </ligand>
</feature>
<dbReference type="InterPro" id="IPR020809">
    <property type="entry name" value="Enolase_CS"/>
</dbReference>
<dbReference type="AlphaFoldDB" id="A0A1F6E6S4"/>
<evidence type="ECO:0000256" key="12">
    <source>
        <dbReference type="PIRSR" id="PIRSR001400-3"/>
    </source>
</evidence>
<dbReference type="InterPro" id="IPR000941">
    <property type="entry name" value="Enolase"/>
</dbReference>
<feature type="binding site" evidence="9">
    <location>
        <position position="330"/>
    </location>
    <ligand>
        <name>(2R)-2-phosphoglycerate</name>
        <dbReference type="ChEBI" id="CHEBI:58289"/>
    </ligand>
</feature>
<comment type="subcellular location">
    <subcellularLocation>
        <location evidence="9">Cytoplasm</location>
    </subcellularLocation>
    <subcellularLocation>
        <location evidence="9">Secreted</location>
    </subcellularLocation>
    <subcellularLocation>
        <location evidence="9">Cell surface</location>
    </subcellularLocation>
    <text evidence="9">Fractions of enolase are present in both the cytoplasm and on the cell surface.</text>
</comment>
<dbReference type="Pfam" id="PF03952">
    <property type="entry name" value="Enolase_N"/>
    <property type="match status" value="1"/>
</dbReference>
<dbReference type="EMBL" id="MFLL01000013">
    <property type="protein sequence ID" value="OGG69399.1"/>
    <property type="molecule type" value="Genomic_DNA"/>
</dbReference>
<evidence type="ECO:0000256" key="1">
    <source>
        <dbReference type="ARBA" id="ARBA00005031"/>
    </source>
</evidence>
<dbReference type="Pfam" id="PF00113">
    <property type="entry name" value="Enolase_C"/>
    <property type="match status" value="1"/>
</dbReference>
<feature type="active site" description="Proton donor" evidence="9 10">
    <location>
        <position position="204"/>
    </location>
</feature>
<dbReference type="SUPFAM" id="SSF51604">
    <property type="entry name" value="Enolase C-terminal domain-like"/>
    <property type="match status" value="1"/>
</dbReference>
<dbReference type="PANTHER" id="PTHR11902:SF1">
    <property type="entry name" value="ENOLASE"/>
    <property type="match status" value="1"/>
</dbReference>
<feature type="binding site" evidence="9">
    <location>
        <position position="360"/>
    </location>
    <ligand>
        <name>(2R)-2-phosphoglycerate</name>
        <dbReference type="ChEBI" id="CHEBI:58289"/>
    </ligand>
</feature>
<keyword evidence="7 9" id="KW-0324">Glycolysis</keyword>
<evidence type="ECO:0000313" key="16">
    <source>
        <dbReference type="EMBL" id="OGG69399.1"/>
    </source>
</evidence>
<dbReference type="InterPro" id="IPR029017">
    <property type="entry name" value="Enolase-like_N"/>
</dbReference>
<dbReference type="SFLD" id="SFLDG00178">
    <property type="entry name" value="enolase"/>
    <property type="match status" value="1"/>
</dbReference>
<dbReference type="Gene3D" id="3.20.20.120">
    <property type="entry name" value="Enolase-like C-terminal domain"/>
    <property type="match status" value="1"/>
</dbReference>
<comment type="pathway">
    <text evidence="1 9">Carbohydrate degradation; glycolysis; pyruvate from D-glyceraldehyde 3-phosphate: step 4/5.</text>
</comment>
<proteinExistence type="inferred from homology"/>
<evidence type="ECO:0000259" key="15">
    <source>
        <dbReference type="SMART" id="SM01193"/>
    </source>
</evidence>
<feature type="domain" description="Enolase N-terminal" evidence="15">
    <location>
        <begin position="4"/>
        <end position="127"/>
    </location>
</feature>
<evidence type="ECO:0000256" key="8">
    <source>
        <dbReference type="ARBA" id="ARBA00023239"/>
    </source>
</evidence>
<comment type="similarity">
    <text evidence="2 9">Belongs to the enolase family.</text>
</comment>
<dbReference type="SFLD" id="SFLDS00001">
    <property type="entry name" value="Enolase"/>
    <property type="match status" value="1"/>
</dbReference>
<keyword evidence="9" id="KW-0963">Cytoplasm</keyword>
<reference evidence="16 17" key="1">
    <citation type="journal article" date="2016" name="Nat. Commun.">
        <title>Thousands of microbial genomes shed light on interconnected biogeochemical processes in an aquifer system.</title>
        <authorList>
            <person name="Anantharaman K."/>
            <person name="Brown C.T."/>
            <person name="Hug L.A."/>
            <person name="Sharon I."/>
            <person name="Castelle C.J."/>
            <person name="Probst A.J."/>
            <person name="Thomas B.C."/>
            <person name="Singh A."/>
            <person name="Wilkins M.J."/>
            <person name="Karaoz U."/>
            <person name="Brodie E.L."/>
            <person name="Williams K.H."/>
            <person name="Hubbard S.S."/>
            <person name="Banfield J.F."/>
        </authorList>
    </citation>
    <scope>NUCLEOTIDE SEQUENCE [LARGE SCALE GENOMIC DNA]</scope>
</reference>
<feature type="compositionally biased region" description="Polar residues" evidence="13">
    <location>
        <begin position="32"/>
        <end position="44"/>
    </location>
</feature>
<comment type="cofactor">
    <cofactor evidence="12">
        <name>Mg(2+)</name>
        <dbReference type="ChEBI" id="CHEBI:18420"/>
    </cofactor>
    <text evidence="12">Mg(2+) is required for catalysis and for stabilizing the dimer.</text>
</comment>
<dbReference type="SUPFAM" id="SSF54826">
    <property type="entry name" value="Enolase N-terminal domain-like"/>
    <property type="match status" value="1"/>
</dbReference>
<dbReference type="PROSITE" id="PS00164">
    <property type="entry name" value="ENOLASE"/>
    <property type="match status" value="1"/>
</dbReference>
<feature type="binding site" evidence="9 12">
    <location>
        <position position="305"/>
    </location>
    <ligand>
        <name>Mg(2+)</name>
        <dbReference type="ChEBI" id="CHEBI:18420"/>
    </ligand>
</feature>
<feature type="active site" description="Proton acceptor" evidence="9 10">
    <location>
        <position position="330"/>
    </location>
</feature>
<dbReference type="InterPro" id="IPR036849">
    <property type="entry name" value="Enolase-like_C_sf"/>
</dbReference>
<comment type="catalytic activity">
    <reaction evidence="9">
        <text>(2R)-2-phosphoglycerate = phosphoenolpyruvate + H2O</text>
        <dbReference type="Rhea" id="RHEA:10164"/>
        <dbReference type="ChEBI" id="CHEBI:15377"/>
        <dbReference type="ChEBI" id="CHEBI:58289"/>
        <dbReference type="ChEBI" id="CHEBI:58702"/>
        <dbReference type="EC" id="4.2.1.11"/>
    </reaction>
</comment>
<dbReference type="SFLD" id="SFLDF00002">
    <property type="entry name" value="enolase"/>
    <property type="match status" value="1"/>
</dbReference>
<feature type="binding site" evidence="11">
    <location>
        <begin position="357"/>
        <end position="360"/>
    </location>
    <ligand>
        <name>substrate</name>
    </ligand>
</feature>
<dbReference type="GO" id="GO:0004634">
    <property type="term" value="F:phosphopyruvate hydratase activity"/>
    <property type="evidence" value="ECO:0007669"/>
    <property type="project" value="UniProtKB-UniRule"/>
</dbReference>
<dbReference type="PANTHER" id="PTHR11902">
    <property type="entry name" value="ENOLASE"/>
    <property type="match status" value="1"/>
</dbReference>